<dbReference type="SUPFAM" id="SSF53822">
    <property type="entry name" value="Periplasmic binding protein-like I"/>
    <property type="match status" value="1"/>
</dbReference>
<dbReference type="PANTHER" id="PTHR47151">
    <property type="entry name" value="LEU/ILE/VAL-BINDING ABC TRANSPORTER SUBUNIT"/>
    <property type="match status" value="1"/>
</dbReference>
<evidence type="ECO:0000259" key="3">
    <source>
        <dbReference type="Pfam" id="PF13458"/>
    </source>
</evidence>
<comment type="caution">
    <text evidence="4">The sequence shown here is derived from an EMBL/GenBank/DDBJ whole genome shotgun (WGS) entry which is preliminary data.</text>
</comment>
<organism evidence="4 5">
    <name type="scientific">Herbaspirillum robiniae</name>
    <dbReference type="NCBI Taxonomy" id="2014887"/>
    <lineage>
        <taxon>Bacteria</taxon>
        <taxon>Pseudomonadati</taxon>
        <taxon>Pseudomonadota</taxon>
        <taxon>Betaproteobacteria</taxon>
        <taxon>Burkholderiales</taxon>
        <taxon>Oxalobacteraceae</taxon>
        <taxon>Herbaspirillum</taxon>
    </lineage>
</organism>
<dbReference type="InterPro" id="IPR028082">
    <property type="entry name" value="Peripla_BP_I"/>
</dbReference>
<reference evidence="4 5" key="1">
    <citation type="submission" date="2017-06" db="EMBL/GenBank/DDBJ databases">
        <title>Herbaspirillum phytohormonus sp. nov., isolated from the root nodule of Robinia pseudoacacia in lead-zinc mine.</title>
        <authorList>
            <person name="Fan M."/>
            <person name="Lin Y."/>
        </authorList>
    </citation>
    <scope>NUCLEOTIDE SEQUENCE [LARGE SCALE GENOMIC DNA]</scope>
    <source>
        <strain evidence="4 5">HZ10</strain>
    </source>
</reference>
<name>A0A246WUR9_9BURK</name>
<keyword evidence="2" id="KW-0732">Signal</keyword>
<evidence type="ECO:0000256" key="1">
    <source>
        <dbReference type="ARBA" id="ARBA00010062"/>
    </source>
</evidence>
<dbReference type="Pfam" id="PF13458">
    <property type="entry name" value="Peripla_BP_6"/>
    <property type="match status" value="1"/>
</dbReference>
<dbReference type="Gene3D" id="3.40.50.2300">
    <property type="match status" value="2"/>
</dbReference>
<dbReference type="InterPro" id="IPR028081">
    <property type="entry name" value="Leu-bd"/>
</dbReference>
<accession>A0A246WUR9</accession>
<sequence>MAVRLPFSPSRPRADFYLFTPHETAMYARTLRRLFGIVSRRTSGTATPVSARGRLNEHQHGGFMSASRSRRRILASAGGLLLATAARLAPAAAREQIVNIGFAGGFGVKLQSNLSFGARDGALLAVEEANQRNIVIGGKPVRFALLVVDDQSEPNFARIAANSFVAANVSGVIGHNTTDTSVAATPIYAEAGIPQISPTSTGRSFTSRGYRNVFQLLGHSDITANHLADITEQTIRARRVAVLDNATQLGQSLAEGYIARLRQAGMTIVARESVGGKSSDFSATLARIKAANPDLMFFTAVGPQVVALVQSHQRMGLDCKLLATGGGVNLEFPRTGLYPDGSYVLLHGLQVERRPGYAEFEKNYRRKYESALTAYTMFSYDAVGMLIDAMRRVDSTDPKLLTAELHRMQYRGISGPIAFAADGSQVNPPYTLYRAARDIWQQARTFGG</sequence>
<protein>
    <submittedName>
        <fullName evidence="4">Branched chain amino acid ABC transporter substrate-binding protein</fullName>
    </submittedName>
</protein>
<proteinExistence type="inferred from homology"/>
<dbReference type="CDD" id="cd06342">
    <property type="entry name" value="PBP1_ABC_LIVBP-like"/>
    <property type="match status" value="1"/>
</dbReference>
<comment type="similarity">
    <text evidence="1">Belongs to the leucine-binding protein family.</text>
</comment>
<dbReference type="EMBL" id="NJGU01000001">
    <property type="protein sequence ID" value="OWY30820.1"/>
    <property type="molecule type" value="Genomic_DNA"/>
</dbReference>
<evidence type="ECO:0000313" key="4">
    <source>
        <dbReference type="EMBL" id="OWY30820.1"/>
    </source>
</evidence>
<gene>
    <name evidence="4" type="ORF">CEJ42_01730</name>
</gene>
<evidence type="ECO:0000313" key="5">
    <source>
        <dbReference type="Proteomes" id="UP000197596"/>
    </source>
</evidence>
<dbReference type="Proteomes" id="UP000197596">
    <property type="component" value="Unassembled WGS sequence"/>
</dbReference>
<dbReference type="PANTHER" id="PTHR47151:SF2">
    <property type="entry name" value="AMINO ACID BINDING PROTEIN"/>
    <property type="match status" value="1"/>
</dbReference>
<dbReference type="AlphaFoldDB" id="A0A246WUR9"/>
<evidence type="ECO:0000256" key="2">
    <source>
        <dbReference type="ARBA" id="ARBA00022729"/>
    </source>
</evidence>
<feature type="domain" description="Leucine-binding protein" evidence="3">
    <location>
        <begin position="116"/>
        <end position="436"/>
    </location>
</feature>